<evidence type="ECO:0000313" key="6">
    <source>
        <dbReference type="Ensembl" id="ENSPSTP00000021090.1"/>
    </source>
</evidence>
<name>A0A8C9FVU3_PAVCR</name>
<dbReference type="InterPro" id="IPR038178">
    <property type="entry name" value="Kringle_sf"/>
</dbReference>
<dbReference type="PANTHER" id="PTHR24261">
    <property type="entry name" value="PLASMINOGEN-RELATED"/>
    <property type="match status" value="1"/>
</dbReference>
<reference evidence="6" key="2">
    <citation type="submission" date="2025-09" db="UniProtKB">
        <authorList>
            <consortium name="Ensembl"/>
        </authorList>
    </citation>
    <scope>IDENTIFICATION</scope>
</reference>
<protein>
    <recommendedName>
        <fullName evidence="5">Kringle domain-containing protein</fullName>
    </recommendedName>
</protein>
<dbReference type="PROSITE" id="PS50070">
    <property type="entry name" value="KRINGLE_2"/>
    <property type="match status" value="1"/>
</dbReference>
<dbReference type="GO" id="GO:0005102">
    <property type="term" value="F:signaling receptor binding"/>
    <property type="evidence" value="ECO:0007669"/>
    <property type="project" value="TreeGrafter"/>
</dbReference>
<dbReference type="AlphaFoldDB" id="A0A8C9FVU3"/>
<sequence length="116" mass="13663">KTVYQVQIVILCNIYILILILIPSVHQRKTFLMLIKVNKTLEVKTKLLNTTEQCAKRCSRNKGLSFTCNNFYTSLIECMTCNGESYRGPMDHTESGKECQRWDLQRPHKHKFRPER</sequence>
<evidence type="ECO:0000313" key="7">
    <source>
        <dbReference type="Proteomes" id="UP000694428"/>
    </source>
</evidence>
<dbReference type="GO" id="GO:0048012">
    <property type="term" value="P:hepatocyte growth factor receptor signaling pathway"/>
    <property type="evidence" value="ECO:0007669"/>
    <property type="project" value="TreeGrafter"/>
</dbReference>
<comment type="caution">
    <text evidence="3">Lacks conserved residue(s) required for the propagation of feature annotation.</text>
</comment>
<dbReference type="GO" id="GO:0043066">
    <property type="term" value="P:negative regulation of apoptotic process"/>
    <property type="evidence" value="ECO:0007669"/>
    <property type="project" value="TreeGrafter"/>
</dbReference>
<keyword evidence="2" id="KW-1015">Disulfide bond</keyword>
<proteinExistence type="predicted"/>
<evidence type="ECO:0000256" key="4">
    <source>
        <dbReference type="SAM" id="Phobius"/>
    </source>
</evidence>
<dbReference type="GO" id="GO:0005615">
    <property type="term" value="C:extracellular space"/>
    <property type="evidence" value="ECO:0007669"/>
    <property type="project" value="TreeGrafter"/>
</dbReference>
<keyword evidence="7" id="KW-1185">Reference proteome</keyword>
<evidence type="ECO:0000256" key="3">
    <source>
        <dbReference type="PROSITE-ProRule" id="PRU00121"/>
    </source>
</evidence>
<evidence type="ECO:0000259" key="5">
    <source>
        <dbReference type="PROSITE" id="PS50070"/>
    </source>
</evidence>
<reference evidence="6" key="1">
    <citation type="submission" date="2025-08" db="UniProtKB">
        <authorList>
            <consortium name="Ensembl"/>
        </authorList>
    </citation>
    <scope>IDENTIFICATION</scope>
</reference>
<evidence type="ECO:0000256" key="2">
    <source>
        <dbReference type="ARBA" id="ARBA00023157"/>
    </source>
</evidence>
<keyword evidence="4" id="KW-0812">Transmembrane</keyword>
<organism evidence="6 7">
    <name type="scientific">Pavo cristatus</name>
    <name type="common">Indian peafowl</name>
    <name type="synonym">Blue peafowl</name>
    <dbReference type="NCBI Taxonomy" id="9049"/>
    <lineage>
        <taxon>Eukaryota</taxon>
        <taxon>Metazoa</taxon>
        <taxon>Chordata</taxon>
        <taxon>Craniata</taxon>
        <taxon>Vertebrata</taxon>
        <taxon>Euteleostomi</taxon>
        <taxon>Archelosauria</taxon>
        <taxon>Archosauria</taxon>
        <taxon>Dinosauria</taxon>
        <taxon>Saurischia</taxon>
        <taxon>Theropoda</taxon>
        <taxon>Coelurosauria</taxon>
        <taxon>Aves</taxon>
        <taxon>Neognathae</taxon>
        <taxon>Galloanserae</taxon>
        <taxon>Galliformes</taxon>
        <taxon>Phasianidae</taxon>
        <taxon>Phasianinae</taxon>
        <taxon>Pavo</taxon>
    </lineage>
</organism>
<feature type="transmembrane region" description="Helical" evidence="4">
    <location>
        <begin position="6"/>
        <end position="26"/>
    </location>
</feature>
<accession>A0A8C9FVU3</accession>
<dbReference type="InterPro" id="IPR013806">
    <property type="entry name" value="Kringle-like"/>
</dbReference>
<evidence type="ECO:0000256" key="1">
    <source>
        <dbReference type="ARBA" id="ARBA00022572"/>
    </source>
</evidence>
<dbReference type="InterPro" id="IPR000001">
    <property type="entry name" value="Kringle"/>
</dbReference>
<feature type="domain" description="Kringle" evidence="5">
    <location>
        <begin position="77"/>
        <end position="116"/>
    </location>
</feature>
<dbReference type="Pfam" id="PF00051">
    <property type="entry name" value="Kringle"/>
    <property type="match status" value="1"/>
</dbReference>
<dbReference type="PRINTS" id="PR00018">
    <property type="entry name" value="KRINGLE"/>
</dbReference>
<keyword evidence="1 3" id="KW-0420">Kringle</keyword>
<dbReference type="SUPFAM" id="SSF57440">
    <property type="entry name" value="Kringle-like"/>
    <property type="match status" value="1"/>
</dbReference>
<dbReference type="Gene3D" id="2.40.20.10">
    <property type="entry name" value="Plasminogen Kringle 4"/>
    <property type="match status" value="1"/>
</dbReference>
<dbReference type="Proteomes" id="UP000694428">
    <property type="component" value="Unplaced"/>
</dbReference>
<keyword evidence="4" id="KW-1133">Transmembrane helix</keyword>
<dbReference type="PANTHER" id="PTHR24261:SF8">
    <property type="entry name" value="HEPATOCYTE GROWTH FACTOR"/>
    <property type="match status" value="1"/>
</dbReference>
<dbReference type="SMART" id="SM00130">
    <property type="entry name" value="KR"/>
    <property type="match status" value="1"/>
</dbReference>
<dbReference type="Ensembl" id="ENSPSTT00000022130.1">
    <property type="protein sequence ID" value="ENSPSTP00000021090.1"/>
    <property type="gene ID" value="ENSPSTG00000014745.1"/>
</dbReference>
<dbReference type="InterPro" id="IPR050759">
    <property type="entry name" value="Serine_protease_kringle"/>
</dbReference>
<keyword evidence="4" id="KW-0472">Membrane</keyword>